<dbReference type="UniPathway" id="UPA00084">
    <property type="reaction ID" value="UER00504"/>
</dbReference>
<keyword evidence="1" id="KW-1208">Phospholipid metabolism</keyword>
<gene>
    <name evidence="4" type="ORF">SAMN05444486_102828</name>
</gene>
<dbReference type="GO" id="GO:0046872">
    <property type="term" value="F:metal ion binding"/>
    <property type="evidence" value="ECO:0007669"/>
    <property type="project" value="UniProtKB-KW"/>
</dbReference>
<keyword evidence="1" id="KW-0997">Cell inner membrane</keyword>
<dbReference type="GO" id="GO:0006655">
    <property type="term" value="P:phosphatidylglycerol biosynthetic process"/>
    <property type="evidence" value="ECO:0007669"/>
    <property type="project" value="UniProtKB-UniPathway"/>
</dbReference>
<comment type="function">
    <text evidence="1">Lipid phosphatase which dephosphorylates phosphatidylglycerophosphate (PGP) to phosphatidylglycerol (PG).</text>
</comment>
<dbReference type="CDD" id="cd06971">
    <property type="entry name" value="PgpA"/>
    <property type="match status" value="1"/>
</dbReference>
<dbReference type="GO" id="GO:0005886">
    <property type="term" value="C:plasma membrane"/>
    <property type="evidence" value="ECO:0007669"/>
    <property type="project" value="UniProtKB-SubCell"/>
</dbReference>
<keyword evidence="1" id="KW-0595">Phospholipid degradation</keyword>
<name>A0A1H3KZH0_9RHOB</name>
<accession>A0A1H3KZH0</accession>
<dbReference type="InterPro" id="IPR036681">
    <property type="entry name" value="PgpA-like_sf"/>
</dbReference>
<dbReference type="EC" id="3.1.3.27" evidence="1"/>
<evidence type="ECO:0000256" key="2">
    <source>
        <dbReference type="SAM" id="Phobius"/>
    </source>
</evidence>
<dbReference type="SUPFAM" id="SSF101307">
    <property type="entry name" value="YutG-like"/>
    <property type="match status" value="1"/>
</dbReference>
<feature type="domain" description="YutG/PgpA" evidence="3">
    <location>
        <begin position="9"/>
        <end position="156"/>
    </location>
</feature>
<keyword evidence="1 2" id="KW-0472">Membrane</keyword>
<organism evidence="4 5">
    <name type="scientific">Lentibacter algarum</name>
    <dbReference type="NCBI Taxonomy" id="576131"/>
    <lineage>
        <taxon>Bacteria</taxon>
        <taxon>Pseudomonadati</taxon>
        <taxon>Pseudomonadota</taxon>
        <taxon>Alphaproteobacteria</taxon>
        <taxon>Rhodobacterales</taxon>
        <taxon>Roseobacteraceae</taxon>
        <taxon>Lentibacter</taxon>
    </lineage>
</organism>
<protein>
    <recommendedName>
        <fullName evidence="1">Phosphatidylglycerophosphatase A</fullName>
        <ecNumber evidence="1">3.1.3.27</ecNumber>
    </recommendedName>
    <alternativeName>
        <fullName evidence="1">Phosphatidylglycerolphosphate phosphatase A</fullName>
    </alternativeName>
</protein>
<dbReference type="GeneID" id="78124887"/>
<dbReference type="InterPro" id="IPR026037">
    <property type="entry name" value="PgpA"/>
</dbReference>
<dbReference type="GO" id="GO:0009395">
    <property type="term" value="P:phospholipid catabolic process"/>
    <property type="evidence" value="ECO:0007669"/>
    <property type="project" value="UniProtKB-KW"/>
</dbReference>
<reference evidence="4 5" key="1">
    <citation type="submission" date="2016-10" db="EMBL/GenBank/DDBJ databases">
        <authorList>
            <person name="de Groot N.N."/>
        </authorList>
    </citation>
    <scope>NUCLEOTIDE SEQUENCE [LARGE SCALE GENOMIC DNA]</scope>
    <source>
        <strain evidence="4 5">DSM 24677</strain>
    </source>
</reference>
<dbReference type="EMBL" id="FNPR01000002">
    <property type="protein sequence ID" value="SDY57044.1"/>
    <property type="molecule type" value="Genomic_DNA"/>
</dbReference>
<keyword evidence="1" id="KW-0460">Magnesium</keyword>
<dbReference type="PANTHER" id="PTHR36305">
    <property type="entry name" value="PHOSPHATIDYLGLYCEROPHOSPHATASE A"/>
    <property type="match status" value="1"/>
</dbReference>
<evidence type="ECO:0000259" key="3">
    <source>
        <dbReference type="Pfam" id="PF04608"/>
    </source>
</evidence>
<keyword evidence="1" id="KW-0479">Metal-binding</keyword>
<dbReference type="Proteomes" id="UP000199026">
    <property type="component" value="Unassembled WGS sequence"/>
</dbReference>
<evidence type="ECO:0000313" key="4">
    <source>
        <dbReference type="EMBL" id="SDY57044.1"/>
    </source>
</evidence>
<comment type="catalytic activity">
    <reaction evidence="1">
        <text>a 1,2-diacyl-sn-glycero-3-phospho-(1'-sn-glycero-3'-phosphate) + H2O = a 1,2-diacyl-sn-glycero-3-phospho-(1'-sn-glycerol) + phosphate</text>
        <dbReference type="Rhea" id="RHEA:33751"/>
        <dbReference type="ChEBI" id="CHEBI:15377"/>
        <dbReference type="ChEBI" id="CHEBI:43474"/>
        <dbReference type="ChEBI" id="CHEBI:60110"/>
        <dbReference type="ChEBI" id="CHEBI:64716"/>
        <dbReference type="EC" id="3.1.3.27"/>
    </reaction>
</comment>
<dbReference type="GO" id="GO:0008962">
    <property type="term" value="F:phosphatidylglycerophosphatase activity"/>
    <property type="evidence" value="ECO:0007669"/>
    <property type="project" value="UniProtKB-EC"/>
</dbReference>
<feature type="transmembrane region" description="Helical" evidence="2">
    <location>
        <begin position="43"/>
        <end position="64"/>
    </location>
</feature>
<keyword evidence="1" id="KW-0378">Hydrolase</keyword>
<comment type="subcellular location">
    <subcellularLocation>
        <location evidence="1">Cell inner membrane</location>
        <topology evidence="1">Multi-pass membrane protein</topology>
    </subcellularLocation>
</comment>
<feature type="transmembrane region" description="Helical" evidence="2">
    <location>
        <begin position="139"/>
        <end position="160"/>
    </location>
</feature>
<dbReference type="OrthoDB" id="9804091at2"/>
<comment type="pathway">
    <text evidence="1">Phospholipid metabolism; phosphatidylglycerol biosynthesis; phosphatidylglycerol from CDP-diacylglycerol: step 2/2.</text>
</comment>
<keyword evidence="5" id="KW-1185">Reference proteome</keyword>
<keyword evidence="2" id="KW-1133">Transmembrane helix</keyword>
<evidence type="ECO:0000313" key="5">
    <source>
        <dbReference type="Proteomes" id="UP000199026"/>
    </source>
</evidence>
<proteinExistence type="predicted"/>
<dbReference type="AlphaFoldDB" id="A0A1H3KZH0"/>
<sequence>MKPLATLAGTFFYVGYMRPFSGTWGSAAALPVAYALNLVGGYWLVAIGALAAFLIGWWATAVMIEGQDDHDPSEVVIDEVAGQWIALLPVLIGASHAGVDALALWPGWLVAFFGFRFFDILKPGPIGWADQRGDALGVMLDDIIAGVAAALTVGLAAYVWHGLLV</sequence>
<keyword evidence="1" id="KW-0443">Lipid metabolism</keyword>
<dbReference type="PIRSF" id="PIRSF006162">
    <property type="entry name" value="PgpA"/>
    <property type="match status" value="1"/>
</dbReference>
<dbReference type="InterPro" id="IPR007686">
    <property type="entry name" value="YutG/PgpA"/>
</dbReference>
<dbReference type="RefSeq" id="WP_089891238.1">
    <property type="nucleotide sequence ID" value="NZ_CALJFH010000033.1"/>
</dbReference>
<evidence type="ECO:0000256" key="1">
    <source>
        <dbReference type="PIRNR" id="PIRNR006162"/>
    </source>
</evidence>
<keyword evidence="1" id="KW-0442">Lipid degradation</keyword>
<dbReference type="Pfam" id="PF04608">
    <property type="entry name" value="PgpA"/>
    <property type="match status" value="1"/>
</dbReference>
<dbReference type="STRING" id="576131.SAMN05444486_102828"/>
<keyword evidence="1" id="KW-1003">Cell membrane</keyword>
<dbReference type="PANTHER" id="PTHR36305:SF1">
    <property type="entry name" value="PHOSPHATIDYLGLYCEROPHOSPHATASE A"/>
    <property type="match status" value="1"/>
</dbReference>
<comment type="cofactor">
    <cofactor evidence="1">
        <name>Mg(2+)</name>
        <dbReference type="ChEBI" id="CHEBI:18420"/>
    </cofactor>
</comment>
<keyword evidence="1 2" id="KW-0812">Transmembrane</keyword>